<evidence type="ECO:0000256" key="2">
    <source>
        <dbReference type="SAM" id="MobiDB-lite"/>
    </source>
</evidence>
<evidence type="ECO:0000313" key="4">
    <source>
        <dbReference type="Proteomes" id="UP000265515"/>
    </source>
</evidence>
<dbReference type="AlphaFoldDB" id="A0A388KP43"/>
<accession>A0A388KP43</accession>
<feature type="compositionally biased region" description="Polar residues" evidence="2">
    <location>
        <begin position="1"/>
        <end position="16"/>
    </location>
</feature>
<feature type="compositionally biased region" description="Basic and acidic residues" evidence="2">
    <location>
        <begin position="52"/>
        <end position="65"/>
    </location>
</feature>
<dbReference type="Gramene" id="GBG71812">
    <property type="protein sequence ID" value="GBG71812"/>
    <property type="gene ID" value="CBR_g9221"/>
</dbReference>
<feature type="compositionally biased region" description="Basic and acidic residues" evidence="2">
    <location>
        <begin position="353"/>
        <end position="362"/>
    </location>
</feature>
<evidence type="ECO:0000256" key="1">
    <source>
        <dbReference type="SAM" id="Coils"/>
    </source>
</evidence>
<reference evidence="3 4" key="1">
    <citation type="journal article" date="2018" name="Cell">
        <title>The Chara Genome: Secondary Complexity and Implications for Plant Terrestrialization.</title>
        <authorList>
            <person name="Nishiyama T."/>
            <person name="Sakayama H."/>
            <person name="Vries J.D."/>
            <person name="Buschmann H."/>
            <person name="Saint-Marcoux D."/>
            <person name="Ullrich K.K."/>
            <person name="Haas F.B."/>
            <person name="Vanderstraeten L."/>
            <person name="Becker D."/>
            <person name="Lang D."/>
            <person name="Vosolsobe S."/>
            <person name="Rombauts S."/>
            <person name="Wilhelmsson P.K.I."/>
            <person name="Janitza P."/>
            <person name="Kern R."/>
            <person name="Heyl A."/>
            <person name="Rumpler F."/>
            <person name="Villalobos L.I.A.C."/>
            <person name="Clay J.M."/>
            <person name="Skokan R."/>
            <person name="Toyoda A."/>
            <person name="Suzuki Y."/>
            <person name="Kagoshima H."/>
            <person name="Schijlen E."/>
            <person name="Tajeshwar N."/>
            <person name="Catarino B."/>
            <person name="Hetherington A.J."/>
            <person name="Saltykova A."/>
            <person name="Bonnot C."/>
            <person name="Breuninger H."/>
            <person name="Symeonidi A."/>
            <person name="Radhakrishnan G.V."/>
            <person name="Van Nieuwerburgh F."/>
            <person name="Deforce D."/>
            <person name="Chang C."/>
            <person name="Karol K.G."/>
            <person name="Hedrich R."/>
            <person name="Ulvskov P."/>
            <person name="Glockner G."/>
            <person name="Delwiche C.F."/>
            <person name="Petrasek J."/>
            <person name="Van de Peer Y."/>
            <person name="Friml J."/>
            <person name="Beilby M."/>
            <person name="Dolan L."/>
            <person name="Kohara Y."/>
            <person name="Sugano S."/>
            <person name="Fujiyama A."/>
            <person name="Delaux P.-M."/>
            <person name="Quint M."/>
            <person name="TheiBen G."/>
            <person name="Hagemann M."/>
            <person name="Harholt J."/>
            <person name="Dunand C."/>
            <person name="Zachgo S."/>
            <person name="Langdale J."/>
            <person name="Maumus F."/>
            <person name="Straeten D.V.D."/>
            <person name="Gould S.B."/>
            <person name="Rensing S.A."/>
        </authorList>
    </citation>
    <scope>NUCLEOTIDE SEQUENCE [LARGE SCALE GENOMIC DNA]</scope>
    <source>
        <strain evidence="3 4">S276</strain>
    </source>
</reference>
<dbReference type="EMBL" id="BFEA01000153">
    <property type="protein sequence ID" value="GBG71812.1"/>
    <property type="molecule type" value="Genomic_DNA"/>
</dbReference>
<gene>
    <name evidence="3" type="ORF">CBR_g9221</name>
</gene>
<feature type="region of interest" description="Disordered" evidence="2">
    <location>
        <begin position="52"/>
        <end position="98"/>
    </location>
</feature>
<name>A0A388KP43_CHABU</name>
<sequence length="646" mass="71743">MVETRSGTSTSPYTQEQQEKMAAIVKENRERKELLKQAKLKAIAEEQAAKMELEEEMEKKKKAAEEEAAAEVEEERKRKGKEVESSGTMKEEAEMEKKTSEWIANLSLGEDEEAEFYVPKDERDALASELAAMEDPLERREREEEKKSEWKLRMKREKKKRREEVNRLTAEVAKVQDCRREVGAQANVSAKMDKMLGHGDSVPSEALAWVVCFPASVTVLVTWHCVEAIVYGLAMALHGYRPGYWYHQARWKPVSGEGPWITVILNYDGGDEVLLKINVEGAKEVEMRTDGKLQDAITEARDRAERRCRRDGVTARLRITVTYQETETSMDTADLEQAHQDRDSGGESEMSGAEDRETDLRSWNRPGEIQRHHRAVKPVEEGPEASSRQLTPRGHGAGTDVLKTKLEQWPRRCFGRLGGEVVGRCVGRLGGEVVGRCFGSLGGEVLGRCLRRLGREVVGRCFGRLGGEVMGRCFVQVGGEVVGRCFGRLAAEVLLPAWWVGATVGSVGRCFRRLGGDVMGRCFGQEHLALAGTNLFQSSGLISHGSCDREDTLFPSSMCRLLAPAKCLCPDGVGCCPCSVCTAIRATAAVLQHPLSPRSAARSVLRQRFLYPKCCLTCSNHWLATPVHPHSQVMSANGVPLHSDAT</sequence>
<dbReference type="Proteomes" id="UP000265515">
    <property type="component" value="Unassembled WGS sequence"/>
</dbReference>
<keyword evidence="4" id="KW-1185">Reference proteome</keyword>
<feature type="compositionally biased region" description="Basic and acidic residues" evidence="2">
    <location>
        <begin position="336"/>
        <end position="345"/>
    </location>
</feature>
<keyword evidence="1" id="KW-0175">Coiled coil</keyword>
<feature type="region of interest" description="Disordered" evidence="2">
    <location>
        <begin position="326"/>
        <end position="399"/>
    </location>
</feature>
<feature type="compositionally biased region" description="Basic and acidic residues" evidence="2">
    <location>
        <begin position="74"/>
        <end position="98"/>
    </location>
</feature>
<evidence type="ECO:0000313" key="3">
    <source>
        <dbReference type="EMBL" id="GBG71812.1"/>
    </source>
</evidence>
<organism evidence="3 4">
    <name type="scientific">Chara braunii</name>
    <name type="common">Braun's stonewort</name>
    <dbReference type="NCBI Taxonomy" id="69332"/>
    <lineage>
        <taxon>Eukaryota</taxon>
        <taxon>Viridiplantae</taxon>
        <taxon>Streptophyta</taxon>
        <taxon>Charophyceae</taxon>
        <taxon>Charales</taxon>
        <taxon>Characeae</taxon>
        <taxon>Chara</taxon>
    </lineage>
</organism>
<feature type="coiled-coil region" evidence="1">
    <location>
        <begin position="140"/>
        <end position="171"/>
    </location>
</feature>
<protein>
    <submittedName>
        <fullName evidence="3">Uncharacterized protein</fullName>
    </submittedName>
</protein>
<feature type="region of interest" description="Disordered" evidence="2">
    <location>
        <begin position="1"/>
        <end position="25"/>
    </location>
</feature>
<proteinExistence type="predicted"/>
<comment type="caution">
    <text evidence="3">The sequence shown here is derived from an EMBL/GenBank/DDBJ whole genome shotgun (WGS) entry which is preliminary data.</text>
</comment>